<gene>
    <name evidence="3" type="ORF">ABRZ09_08815</name>
</gene>
<evidence type="ECO:0000256" key="1">
    <source>
        <dbReference type="ARBA" id="ARBA00007274"/>
    </source>
</evidence>
<dbReference type="GO" id="GO:0008374">
    <property type="term" value="F:O-acyltransferase activity"/>
    <property type="evidence" value="ECO:0007669"/>
    <property type="project" value="TreeGrafter"/>
</dbReference>
<name>A0AB39D550_9BURK</name>
<dbReference type="EMBL" id="CP158255">
    <property type="protein sequence ID" value="XDJ49357.1"/>
    <property type="molecule type" value="Genomic_DNA"/>
</dbReference>
<dbReference type="Gene3D" id="2.160.10.10">
    <property type="entry name" value="Hexapeptide repeat proteins"/>
    <property type="match status" value="1"/>
</dbReference>
<dbReference type="AlphaFoldDB" id="A0AB39D550"/>
<dbReference type="PANTHER" id="PTHR23416:SF23">
    <property type="entry name" value="ACETYLTRANSFERASE C18B11.09C-RELATED"/>
    <property type="match status" value="1"/>
</dbReference>
<dbReference type="Pfam" id="PF00132">
    <property type="entry name" value="Hexapep"/>
    <property type="match status" value="1"/>
</dbReference>
<proteinExistence type="inferred from homology"/>
<evidence type="ECO:0000313" key="3">
    <source>
        <dbReference type="EMBL" id="XDJ49357.1"/>
    </source>
</evidence>
<dbReference type="GO" id="GO:0005829">
    <property type="term" value="C:cytosol"/>
    <property type="evidence" value="ECO:0007669"/>
    <property type="project" value="TreeGrafter"/>
</dbReference>
<dbReference type="RefSeq" id="WP_368646593.1">
    <property type="nucleotide sequence ID" value="NZ_CP158255.1"/>
</dbReference>
<organism evidence="3">
    <name type="scientific">Castellaniella ginsengisoli</name>
    <dbReference type="NCBI Taxonomy" id="546114"/>
    <lineage>
        <taxon>Bacteria</taxon>
        <taxon>Pseudomonadati</taxon>
        <taxon>Pseudomonadota</taxon>
        <taxon>Betaproteobacteria</taxon>
        <taxon>Burkholderiales</taxon>
        <taxon>Alcaligenaceae</taxon>
        <taxon>Castellaniella</taxon>
    </lineage>
</organism>
<dbReference type="SUPFAM" id="SSF51161">
    <property type="entry name" value="Trimeric LpxA-like enzymes"/>
    <property type="match status" value="1"/>
</dbReference>
<dbReference type="InterPro" id="IPR001451">
    <property type="entry name" value="Hexapep"/>
</dbReference>
<reference evidence="3" key="1">
    <citation type="submission" date="2024-05" db="EMBL/GenBank/DDBJ databases">
        <authorList>
            <person name="Luo Y.-C."/>
            <person name="Nicholds J."/>
            <person name="Mortimer T."/>
            <person name="Maboni G."/>
        </authorList>
    </citation>
    <scope>NUCLEOTIDE SEQUENCE</scope>
    <source>
        <strain evidence="3">151108</strain>
    </source>
</reference>
<accession>A0AB39D550</accession>
<sequence length="162" mass="16975">MIDVAQSAVVSPLADIEDSVRGSRIVIGARSVVDSFVKVKPAGGAGDMIVGADVVINSGCVFYTGNGIVIGDSVAIAANCTFAPVNHEYRSRERLIRNQGFQPSKGGIVIEDDVWIGANCVLLDGAHVRRGVVIAAGSIVRGELQAYHVYGGNPLRRLGSRS</sequence>
<dbReference type="InterPro" id="IPR011004">
    <property type="entry name" value="Trimer_LpxA-like_sf"/>
</dbReference>
<dbReference type="EC" id="2.3.1.-" evidence="3"/>
<dbReference type="PANTHER" id="PTHR23416">
    <property type="entry name" value="SIALIC ACID SYNTHASE-RELATED"/>
    <property type="match status" value="1"/>
</dbReference>
<comment type="similarity">
    <text evidence="1">Belongs to the transferase hexapeptide repeat family.</text>
</comment>
<protein>
    <submittedName>
        <fullName evidence="3">Acyltransferase</fullName>
        <ecNumber evidence="3">2.3.1.-</ecNumber>
    </submittedName>
</protein>
<evidence type="ECO:0000256" key="2">
    <source>
        <dbReference type="ARBA" id="ARBA00022679"/>
    </source>
</evidence>
<keyword evidence="3" id="KW-0012">Acyltransferase</keyword>
<dbReference type="InterPro" id="IPR051159">
    <property type="entry name" value="Hexapeptide_acetyltransf"/>
</dbReference>
<keyword evidence="2 3" id="KW-0808">Transferase</keyword>
<dbReference type="CDD" id="cd04647">
    <property type="entry name" value="LbH_MAT_like"/>
    <property type="match status" value="1"/>
</dbReference>